<protein>
    <submittedName>
        <fullName evidence="1">Uncharacterized protein</fullName>
    </submittedName>
</protein>
<sequence length="58" mass="6254">MANPNTPNDQQASLSAAELRRRLLASTPPPIAAISATTDPIAELVEAEEDDIPTYRLH</sequence>
<keyword evidence="2" id="KW-1185">Reference proteome</keyword>
<evidence type="ECO:0000313" key="1">
    <source>
        <dbReference type="EMBL" id="MBP3958019.1"/>
    </source>
</evidence>
<proteinExistence type="predicted"/>
<comment type="caution">
    <text evidence="1">The sequence shown here is derived from an EMBL/GenBank/DDBJ whole genome shotgun (WGS) entry which is preliminary data.</text>
</comment>
<dbReference type="EMBL" id="JAGKQQ010000001">
    <property type="protein sequence ID" value="MBP3958019.1"/>
    <property type="molecule type" value="Genomic_DNA"/>
</dbReference>
<dbReference type="RefSeq" id="WP_210657621.1">
    <property type="nucleotide sequence ID" value="NZ_JAGKQQ010000001.1"/>
</dbReference>
<accession>A0ABS5BWD3</accession>
<dbReference type="Proteomes" id="UP000676565">
    <property type="component" value="Unassembled WGS sequence"/>
</dbReference>
<organism evidence="1 2">
    <name type="scientific">Gemmata palustris</name>
    <dbReference type="NCBI Taxonomy" id="2822762"/>
    <lineage>
        <taxon>Bacteria</taxon>
        <taxon>Pseudomonadati</taxon>
        <taxon>Planctomycetota</taxon>
        <taxon>Planctomycetia</taxon>
        <taxon>Gemmatales</taxon>
        <taxon>Gemmataceae</taxon>
        <taxon>Gemmata</taxon>
    </lineage>
</organism>
<name>A0ABS5BWD3_9BACT</name>
<reference evidence="1 2" key="1">
    <citation type="submission" date="2021-04" db="EMBL/GenBank/DDBJ databases">
        <authorList>
            <person name="Ivanova A."/>
        </authorList>
    </citation>
    <scope>NUCLEOTIDE SEQUENCE [LARGE SCALE GENOMIC DNA]</scope>
    <source>
        <strain evidence="1 2">G18</strain>
    </source>
</reference>
<evidence type="ECO:0000313" key="2">
    <source>
        <dbReference type="Proteomes" id="UP000676565"/>
    </source>
</evidence>
<gene>
    <name evidence="1" type="ORF">J8F10_22415</name>
</gene>